<keyword evidence="4" id="KW-0808">Transferase</keyword>
<evidence type="ECO:0000259" key="9">
    <source>
        <dbReference type="PROSITE" id="PS50109"/>
    </source>
</evidence>
<dbReference type="Pfam" id="PF00512">
    <property type="entry name" value="HisKA"/>
    <property type="match status" value="1"/>
</dbReference>
<sequence>MSASPSRHPQLPPDAPQLACPEEVARRRRHLEWLHALQTATAEAAATGPALEAALKVVLRAVRARAGLVLLLNPTTGFLEWQACVGLPATISQQPLRVSEGILGWVTRTGQAACVQELDKHPRAEPLRPGARSLLAVPLEVADPVRGVLAVLADRPAAFGPDETDWLRLCSGELERLIRRLWHLERLRLQARMFEHLAQVSPKVHEAFSLDEALSTITREAGELMQARLCSLFLLDPTGEWLDLKAAWGAGPAYRNKARLSVSESFVGEVVRRRRPMQITDVRSSARYHHTVVARKEGLVALLSVPLMSGNRSVGVLNVYKGHPHVFSDLEVSVLRAFAGLSARALERARWHERVLELEEQLRRNERLAALGLLAAEVAHEVRNPLTVIQMLYHSLDLQFPPGDPRAEDAAVLGRKIEQLNRIVERILDLARPSEPRLGPVSVNPLLEELARLVRHKLRQSNIELHWRPDPRQPQVHGDAGQLEQVFLNLVLNATEAMKEGGRLTLITRDRGEVVEVIVQDTGPGMTPEQRRLAFRSVLPPGRAGGTGLGLAIVGRIVEAHRGRVRAEAPKGGGTRVRVLLPAARTASPSDAVSPASA</sequence>
<keyword evidence="11" id="KW-1185">Reference proteome</keyword>
<dbReference type="SUPFAM" id="SSF55874">
    <property type="entry name" value="ATPase domain of HSP90 chaperone/DNA topoisomerase II/histidine kinase"/>
    <property type="match status" value="1"/>
</dbReference>
<evidence type="ECO:0000256" key="4">
    <source>
        <dbReference type="ARBA" id="ARBA00022679"/>
    </source>
</evidence>
<dbReference type="SMART" id="SM00065">
    <property type="entry name" value="GAF"/>
    <property type="match status" value="2"/>
</dbReference>
<keyword evidence="6" id="KW-0418">Kinase</keyword>
<evidence type="ECO:0000256" key="7">
    <source>
        <dbReference type="ARBA" id="ARBA00022840"/>
    </source>
</evidence>
<feature type="domain" description="Histidine kinase" evidence="9">
    <location>
        <begin position="377"/>
        <end position="585"/>
    </location>
</feature>
<dbReference type="Gene3D" id="1.10.287.130">
    <property type="match status" value="1"/>
</dbReference>
<dbReference type="SUPFAM" id="SSF55781">
    <property type="entry name" value="GAF domain-like"/>
    <property type="match status" value="2"/>
</dbReference>
<dbReference type="InterPro" id="IPR003661">
    <property type="entry name" value="HisK_dim/P_dom"/>
</dbReference>
<keyword evidence="5" id="KW-0547">Nucleotide-binding</keyword>
<dbReference type="InterPro" id="IPR029016">
    <property type="entry name" value="GAF-like_dom_sf"/>
</dbReference>
<keyword evidence="3" id="KW-0597">Phosphoprotein</keyword>
<evidence type="ECO:0000256" key="6">
    <source>
        <dbReference type="ARBA" id="ARBA00022777"/>
    </source>
</evidence>
<gene>
    <name evidence="10" type="ORF">G4L39_04875</name>
</gene>
<dbReference type="AlphaFoldDB" id="A0A6M1RFB2"/>
<keyword evidence="7" id="KW-0067">ATP-binding</keyword>
<proteinExistence type="predicted"/>
<dbReference type="InterPro" id="IPR004358">
    <property type="entry name" value="Sig_transdc_His_kin-like_C"/>
</dbReference>
<reference evidence="10 11" key="1">
    <citation type="submission" date="2020-02" db="EMBL/GenBank/DDBJ databases">
        <title>Draft genome sequence of Limisphaera ngatamarikiensis NGM72.4T, a thermophilic Verrucomicrobia grouped in subdivision 3.</title>
        <authorList>
            <person name="Carere C.R."/>
            <person name="Steen J."/>
            <person name="Hugenholtz P."/>
            <person name="Stott M.B."/>
        </authorList>
    </citation>
    <scope>NUCLEOTIDE SEQUENCE [LARGE SCALE GENOMIC DNA]</scope>
    <source>
        <strain evidence="10 11">NGM72.4</strain>
    </source>
</reference>
<dbReference type="InterPro" id="IPR036890">
    <property type="entry name" value="HATPase_C_sf"/>
</dbReference>
<comment type="caution">
    <text evidence="10">The sequence shown here is derived from an EMBL/GenBank/DDBJ whole genome shotgun (WGS) entry which is preliminary data.</text>
</comment>
<name>A0A6M1RFB2_9BACT</name>
<dbReference type="InterPro" id="IPR005467">
    <property type="entry name" value="His_kinase_dom"/>
</dbReference>
<dbReference type="PANTHER" id="PTHR43065">
    <property type="entry name" value="SENSOR HISTIDINE KINASE"/>
    <property type="match status" value="1"/>
</dbReference>
<evidence type="ECO:0000256" key="1">
    <source>
        <dbReference type="ARBA" id="ARBA00000085"/>
    </source>
</evidence>
<dbReference type="GO" id="GO:0000155">
    <property type="term" value="F:phosphorelay sensor kinase activity"/>
    <property type="evidence" value="ECO:0007669"/>
    <property type="project" value="InterPro"/>
</dbReference>
<keyword evidence="8" id="KW-0902">Two-component regulatory system</keyword>
<dbReference type="EMBL" id="JAAKYA010000029">
    <property type="protein sequence ID" value="NGO38728.1"/>
    <property type="molecule type" value="Genomic_DNA"/>
</dbReference>
<dbReference type="InterPro" id="IPR003594">
    <property type="entry name" value="HATPase_dom"/>
</dbReference>
<dbReference type="GO" id="GO:0005524">
    <property type="term" value="F:ATP binding"/>
    <property type="evidence" value="ECO:0007669"/>
    <property type="project" value="UniProtKB-KW"/>
</dbReference>
<organism evidence="10 11">
    <name type="scientific">Limisphaera ngatamarikiensis</name>
    <dbReference type="NCBI Taxonomy" id="1324935"/>
    <lineage>
        <taxon>Bacteria</taxon>
        <taxon>Pseudomonadati</taxon>
        <taxon>Verrucomicrobiota</taxon>
        <taxon>Verrucomicrobiia</taxon>
        <taxon>Limisphaerales</taxon>
        <taxon>Limisphaeraceae</taxon>
        <taxon>Limisphaera</taxon>
    </lineage>
</organism>
<evidence type="ECO:0000256" key="2">
    <source>
        <dbReference type="ARBA" id="ARBA00012438"/>
    </source>
</evidence>
<dbReference type="RefSeq" id="WP_165106351.1">
    <property type="nucleotide sequence ID" value="NZ_JAAKYA010000029.1"/>
</dbReference>
<dbReference type="Gene3D" id="3.30.450.40">
    <property type="match status" value="2"/>
</dbReference>
<dbReference type="SMART" id="SM00387">
    <property type="entry name" value="HATPase_c"/>
    <property type="match status" value="1"/>
</dbReference>
<dbReference type="PROSITE" id="PS50109">
    <property type="entry name" value="HIS_KIN"/>
    <property type="match status" value="1"/>
</dbReference>
<evidence type="ECO:0000256" key="8">
    <source>
        <dbReference type="ARBA" id="ARBA00023012"/>
    </source>
</evidence>
<comment type="catalytic activity">
    <reaction evidence="1">
        <text>ATP + protein L-histidine = ADP + protein N-phospho-L-histidine.</text>
        <dbReference type="EC" id="2.7.13.3"/>
    </reaction>
</comment>
<evidence type="ECO:0000256" key="3">
    <source>
        <dbReference type="ARBA" id="ARBA00022553"/>
    </source>
</evidence>
<dbReference type="Pfam" id="PF02518">
    <property type="entry name" value="HATPase_c"/>
    <property type="match status" value="1"/>
</dbReference>
<dbReference type="PANTHER" id="PTHR43065:SF10">
    <property type="entry name" value="PEROXIDE STRESS-ACTIVATED HISTIDINE KINASE MAK3"/>
    <property type="match status" value="1"/>
</dbReference>
<evidence type="ECO:0000256" key="5">
    <source>
        <dbReference type="ARBA" id="ARBA00022741"/>
    </source>
</evidence>
<dbReference type="PRINTS" id="PR00344">
    <property type="entry name" value="BCTRLSENSOR"/>
</dbReference>
<dbReference type="SMART" id="SM00388">
    <property type="entry name" value="HisKA"/>
    <property type="match status" value="1"/>
</dbReference>
<dbReference type="EC" id="2.7.13.3" evidence="2"/>
<dbReference type="CDD" id="cd00082">
    <property type="entry name" value="HisKA"/>
    <property type="match status" value="1"/>
</dbReference>
<protein>
    <recommendedName>
        <fullName evidence="2">histidine kinase</fullName>
        <ecNumber evidence="2">2.7.13.3</ecNumber>
    </recommendedName>
</protein>
<dbReference type="InterPro" id="IPR036097">
    <property type="entry name" value="HisK_dim/P_sf"/>
</dbReference>
<dbReference type="InterPro" id="IPR003018">
    <property type="entry name" value="GAF"/>
</dbReference>
<evidence type="ECO:0000313" key="10">
    <source>
        <dbReference type="EMBL" id="NGO38728.1"/>
    </source>
</evidence>
<accession>A0A6M1RFB2</accession>
<evidence type="ECO:0000313" key="11">
    <source>
        <dbReference type="Proteomes" id="UP000477311"/>
    </source>
</evidence>
<dbReference type="SUPFAM" id="SSF47384">
    <property type="entry name" value="Homodimeric domain of signal transducing histidine kinase"/>
    <property type="match status" value="1"/>
</dbReference>
<dbReference type="Gene3D" id="3.30.565.10">
    <property type="entry name" value="Histidine kinase-like ATPase, C-terminal domain"/>
    <property type="match status" value="1"/>
</dbReference>
<dbReference type="Proteomes" id="UP000477311">
    <property type="component" value="Unassembled WGS sequence"/>
</dbReference>
<dbReference type="Pfam" id="PF13185">
    <property type="entry name" value="GAF_2"/>
    <property type="match status" value="2"/>
</dbReference>